<accession>A0A9W5X666</accession>
<evidence type="ECO:0000313" key="3">
    <source>
        <dbReference type="Proteomes" id="UP000621492"/>
    </source>
</evidence>
<feature type="transmembrane region" description="Helical" evidence="1">
    <location>
        <begin position="43"/>
        <end position="69"/>
    </location>
</feature>
<dbReference type="AlphaFoldDB" id="A0A9W5X666"/>
<keyword evidence="1" id="KW-0472">Membrane</keyword>
<dbReference type="GO" id="GO:0015234">
    <property type="term" value="F:thiamine transmembrane transporter activity"/>
    <property type="evidence" value="ECO:0007669"/>
    <property type="project" value="InterPro"/>
</dbReference>
<dbReference type="RefSeq" id="WP_088052775.1">
    <property type="nucleotide sequence ID" value="NZ_BMJD01000023.1"/>
</dbReference>
<name>A0A9W5X666_9BACI</name>
<dbReference type="Gene3D" id="1.10.1760.20">
    <property type="match status" value="1"/>
</dbReference>
<feature type="transmembrane region" description="Helical" evidence="1">
    <location>
        <begin position="113"/>
        <end position="140"/>
    </location>
</feature>
<gene>
    <name evidence="2" type="ORF">GCM10011409_27590</name>
</gene>
<keyword evidence="3" id="KW-1185">Reference proteome</keyword>
<evidence type="ECO:0000313" key="2">
    <source>
        <dbReference type="EMBL" id="GGB48536.1"/>
    </source>
</evidence>
<comment type="caution">
    <text evidence="2">The sequence shown here is derived from an EMBL/GenBank/DDBJ whole genome shotgun (WGS) entry which is preliminary data.</text>
</comment>
<organism evidence="2 3">
    <name type="scientific">Lentibacillus populi</name>
    <dbReference type="NCBI Taxonomy" id="1827502"/>
    <lineage>
        <taxon>Bacteria</taxon>
        <taxon>Bacillati</taxon>
        <taxon>Bacillota</taxon>
        <taxon>Bacilli</taxon>
        <taxon>Bacillales</taxon>
        <taxon>Bacillaceae</taxon>
        <taxon>Lentibacillus</taxon>
    </lineage>
</organism>
<dbReference type="NCBIfam" id="TIGR02357">
    <property type="entry name" value="ECF_ThiT_YuaJ"/>
    <property type="match status" value="1"/>
</dbReference>
<reference evidence="2" key="1">
    <citation type="journal article" date="2014" name="Int. J. Syst. Evol. Microbiol.">
        <title>Complete genome sequence of Corynebacterium casei LMG S-19264T (=DSM 44701T), isolated from a smear-ripened cheese.</title>
        <authorList>
            <consortium name="US DOE Joint Genome Institute (JGI-PGF)"/>
            <person name="Walter F."/>
            <person name="Albersmeier A."/>
            <person name="Kalinowski J."/>
            <person name="Ruckert C."/>
        </authorList>
    </citation>
    <scope>NUCLEOTIDE SEQUENCE</scope>
    <source>
        <strain evidence="2">CGMCC 1.15454</strain>
    </source>
</reference>
<dbReference type="GO" id="GO:0005886">
    <property type="term" value="C:plasma membrane"/>
    <property type="evidence" value="ECO:0007669"/>
    <property type="project" value="InterPro"/>
</dbReference>
<protein>
    <submittedName>
        <fullName evidence="2">Thiamine transporter</fullName>
    </submittedName>
</protein>
<evidence type="ECO:0000256" key="1">
    <source>
        <dbReference type="SAM" id="Phobius"/>
    </source>
</evidence>
<dbReference type="Pfam" id="PF09515">
    <property type="entry name" value="Thia_YuaJ"/>
    <property type="match status" value="1"/>
</dbReference>
<keyword evidence="1" id="KW-1133">Transmembrane helix</keyword>
<dbReference type="EMBL" id="BMJD01000023">
    <property type="protein sequence ID" value="GGB48536.1"/>
    <property type="molecule type" value="Genomic_DNA"/>
</dbReference>
<feature type="transmembrane region" description="Helical" evidence="1">
    <location>
        <begin position="160"/>
        <end position="179"/>
    </location>
</feature>
<dbReference type="Proteomes" id="UP000621492">
    <property type="component" value="Unassembled WGS sequence"/>
</dbReference>
<dbReference type="InterPro" id="IPR012651">
    <property type="entry name" value="Thia_Transptr_ThiT"/>
</dbReference>
<feature type="transmembrane region" description="Helical" evidence="1">
    <location>
        <begin position="81"/>
        <end position="101"/>
    </location>
</feature>
<reference evidence="2" key="2">
    <citation type="submission" date="2020-09" db="EMBL/GenBank/DDBJ databases">
        <authorList>
            <person name="Sun Q."/>
            <person name="Zhou Y."/>
        </authorList>
    </citation>
    <scope>NUCLEOTIDE SEQUENCE</scope>
    <source>
        <strain evidence="2">CGMCC 1.15454</strain>
    </source>
</reference>
<sequence length="198" mass="21711">MKKLSLQTMIEVAIFAAFAFVLDLLPSFHFGPSISISFSMVPIFIVAFRWGFFAAFVSGFLWGLLQIALGEAWILTPTQAFIEYFIAFACIGFAGLFIRPIKGNLLRGRKGNALMWIVIATLVGGAARYFWHFVAGVIFFKKYAIEAGKSPIIYSLTMNGITYIASSIACAIVLVLIISKAGQLITSAKSAKDQRMVS</sequence>
<feature type="transmembrane region" description="Helical" evidence="1">
    <location>
        <begin position="12"/>
        <end position="31"/>
    </location>
</feature>
<keyword evidence="1" id="KW-0812">Transmembrane</keyword>
<proteinExistence type="predicted"/>